<dbReference type="EMBL" id="RQZC01000005">
    <property type="protein sequence ID" value="RRD29781.1"/>
    <property type="molecule type" value="Genomic_DNA"/>
</dbReference>
<reference evidence="2 3" key="1">
    <citation type="submission" date="2018-11" db="EMBL/GenBank/DDBJ databases">
        <title>Genomes From Bacteria Associated with the Canine Oral Cavity: a Test Case for Automated Genome-Based Taxonomic Assignment.</title>
        <authorList>
            <person name="Coil D.A."/>
            <person name="Jospin G."/>
            <person name="Darling A.E."/>
            <person name="Wallis C."/>
            <person name="Davis I.J."/>
            <person name="Harris S."/>
            <person name="Eisen J.A."/>
            <person name="Holcombe L.J."/>
            <person name="O'Flynn C."/>
        </authorList>
    </citation>
    <scope>NUCLEOTIDE SEQUENCE [LARGE SCALE GENOMIC DNA]</scope>
    <source>
        <strain evidence="2 3">OH5050</strain>
    </source>
</reference>
<dbReference type="InterPro" id="IPR019545">
    <property type="entry name" value="DM13_domain"/>
</dbReference>
<evidence type="ECO:0000313" key="3">
    <source>
        <dbReference type="Proteomes" id="UP000271272"/>
    </source>
</evidence>
<name>A0A3P1V6K9_9ACTO</name>
<evidence type="ECO:0000313" key="2">
    <source>
        <dbReference type="EMBL" id="RRD29781.1"/>
    </source>
</evidence>
<sequence length="178" mass="18442">MLGALGLVVLAAGLAVFKPWLLLVDVEVDDEVPVVAAAAPSAPGGEDGAADPAAAQQDPGAAVVVSSGTFISHEHETSGTASIVRHPDGSHQLVLEDLETSNGPDVRVWLSAGPVVEGRDGWFTAGQHEHLDVAAIKGNRGNQVYDLPEGFDPSSWPTVDLWCEDFSVSFGAAALEQP</sequence>
<evidence type="ECO:0000259" key="1">
    <source>
        <dbReference type="PROSITE" id="PS51549"/>
    </source>
</evidence>
<comment type="caution">
    <text evidence="2">The sequence shown here is derived from an EMBL/GenBank/DDBJ whole genome shotgun (WGS) entry which is preliminary data.</text>
</comment>
<dbReference type="AlphaFoldDB" id="A0A3P1V6K9"/>
<keyword evidence="3" id="KW-1185">Reference proteome</keyword>
<accession>A0A3P1V6K9</accession>
<organism evidence="2 3">
    <name type="scientific">Actinomyces bowdenii</name>
    <dbReference type="NCBI Taxonomy" id="131109"/>
    <lineage>
        <taxon>Bacteria</taxon>
        <taxon>Bacillati</taxon>
        <taxon>Actinomycetota</taxon>
        <taxon>Actinomycetes</taxon>
        <taxon>Actinomycetales</taxon>
        <taxon>Actinomycetaceae</taxon>
        <taxon>Actinomyces</taxon>
    </lineage>
</organism>
<dbReference type="PROSITE" id="PS51549">
    <property type="entry name" value="DM13"/>
    <property type="match status" value="1"/>
</dbReference>
<dbReference type="OrthoDB" id="4751481at2"/>
<protein>
    <submittedName>
        <fullName evidence="2">Electron transporter</fullName>
    </submittedName>
</protein>
<feature type="domain" description="DM13" evidence="1">
    <location>
        <begin position="68"/>
        <end position="176"/>
    </location>
</feature>
<gene>
    <name evidence="2" type="ORF">EII10_05005</name>
</gene>
<dbReference type="Proteomes" id="UP000271272">
    <property type="component" value="Unassembled WGS sequence"/>
</dbReference>
<proteinExistence type="predicted"/>
<dbReference type="Pfam" id="PF10517">
    <property type="entry name" value="DM13"/>
    <property type="match status" value="1"/>
</dbReference>